<dbReference type="PANTHER" id="PTHR34580:SF9">
    <property type="entry name" value="SLL5097 PROTEIN"/>
    <property type="match status" value="1"/>
</dbReference>
<dbReference type="PROSITE" id="PS52050">
    <property type="entry name" value="WYL"/>
    <property type="match status" value="1"/>
</dbReference>
<feature type="domain" description="WYL" evidence="1">
    <location>
        <begin position="153"/>
        <end position="217"/>
    </location>
</feature>
<evidence type="ECO:0000259" key="1">
    <source>
        <dbReference type="Pfam" id="PF13280"/>
    </source>
</evidence>
<accession>A0A1I3LJ47</accession>
<evidence type="ECO:0000313" key="4">
    <source>
        <dbReference type="Proteomes" id="UP000182737"/>
    </source>
</evidence>
<evidence type="ECO:0000313" key="3">
    <source>
        <dbReference type="EMBL" id="SFI84737.1"/>
    </source>
</evidence>
<proteinExistence type="predicted"/>
<dbReference type="Pfam" id="PF25583">
    <property type="entry name" value="WCX"/>
    <property type="match status" value="1"/>
</dbReference>
<dbReference type="InterPro" id="IPR057727">
    <property type="entry name" value="WCX_dom"/>
</dbReference>
<protein>
    <submittedName>
        <fullName evidence="3">Predicted DNA-binding transcriptional regulator YafY, contains an HTH and WYL domains</fullName>
    </submittedName>
</protein>
<dbReference type="Pfam" id="PF13280">
    <property type="entry name" value="WYL"/>
    <property type="match status" value="1"/>
</dbReference>
<dbReference type="InterPro" id="IPR026881">
    <property type="entry name" value="WYL_dom"/>
</dbReference>
<dbReference type="Proteomes" id="UP000182737">
    <property type="component" value="Unassembled WGS sequence"/>
</dbReference>
<dbReference type="GO" id="GO:0003677">
    <property type="term" value="F:DNA binding"/>
    <property type="evidence" value="ECO:0007669"/>
    <property type="project" value="UniProtKB-KW"/>
</dbReference>
<gene>
    <name evidence="3" type="ORF">SAMN04487775_10713</name>
</gene>
<dbReference type="RefSeq" id="WP_074932167.1">
    <property type="nucleotide sequence ID" value="NZ_FORI01000007.1"/>
</dbReference>
<reference evidence="4" key="1">
    <citation type="submission" date="2016-10" db="EMBL/GenBank/DDBJ databases">
        <authorList>
            <person name="Varghese N."/>
            <person name="Submissions S."/>
        </authorList>
    </citation>
    <scope>NUCLEOTIDE SEQUENCE [LARGE SCALE GENOMIC DNA]</scope>
    <source>
        <strain evidence="4">XBD1002</strain>
    </source>
</reference>
<dbReference type="OrthoDB" id="369264at2"/>
<dbReference type="PANTHER" id="PTHR34580">
    <property type="match status" value="1"/>
</dbReference>
<organism evidence="3 4">
    <name type="scientific">Treponema bryantii</name>
    <dbReference type="NCBI Taxonomy" id="163"/>
    <lineage>
        <taxon>Bacteria</taxon>
        <taxon>Pseudomonadati</taxon>
        <taxon>Spirochaetota</taxon>
        <taxon>Spirochaetia</taxon>
        <taxon>Spirochaetales</taxon>
        <taxon>Treponemataceae</taxon>
        <taxon>Treponema</taxon>
    </lineage>
</organism>
<sequence length="332" mass="39087">MVKEKVKKQYLNGLERILKIDQMISQGGYPSVEDFARVTEASIPTINRDLRDLRLKFGAEDILQYDRIRKGFYYTQPSFRIPAMLTSEKQIVAAQLMSNLLNLIKNTPVYKKAIEVFNSLSDNIDEDSKLNSKKLSNRILFLGMDPVKIDDEIWTKLEEAMSKNNYIRFKYLNYEREFVVQPWQLIYSEGMWSLYTYNQMPDVKANRFYNLPGIHDLKIDPRTFELPPDFEYTKRAKGNFRRYIGPELMNCKLKITSEKTLNYIKTYNWAEDQKFETQSDGSTIMTFTTNQDYPLLGWVLSHGMYVQPLEPEWLVNEWGMNVKQMARLANGM</sequence>
<dbReference type="EMBL" id="FORI01000007">
    <property type="protein sequence ID" value="SFI84737.1"/>
    <property type="molecule type" value="Genomic_DNA"/>
</dbReference>
<evidence type="ECO:0000259" key="2">
    <source>
        <dbReference type="Pfam" id="PF25583"/>
    </source>
</evidence>
<dbReference type="InterPro" id="IPR051534">
    <property type="entry name" value="CBASS_pafABC_assoc_protein"/>
</dbReference>
<keyword evidence="3" id="KW-0238">DNA-binding</keyword>
<feature type="domain" description="WCX" evidence="2">
    <location>
        <begin position="250"/>
        <end position="324"/>
    </location>
</feature>
<dbReference type="AlphaFoldDB" id="A0A1I3LJ47"/>
<keyword evidence="4" id="KW-1185">Reference proteome</keyword>
<name>A0A1I3LJ47_9SPIR</name>